<dbReference type="PANTHER" id="PTHR11709">
    <property type="entry name" value="MULTI-COPPER OXIDASE"/>
    <property type="match status" value="1"/>
</dbReference>
<dbReference type="EMBL" id="PQIB02000007">
    <property type="protein sequence ID" value="RLN08508.1"/>
    <property type="molecule type" value="Genomic_DNA"/>
</dbReference>
<accession>A0A3L6RRW1</accession>
<dbReference type="Gene3D" id="2.60.40.420">
    <property type="entry name" value="Cupredoxins - blue copper proteins"/>
    <property type="match status" value="1"/>
</dbReference>
<comment type="function">
    <text evidence="1">Lignin degradation and detoxification of lignin-derived products.</text>
</comment>
<name>A0A3L6RRW1_PANMI</name>
<dbReference type="GO" id="GO:0016491">
    <property type="term" value="F:oxidoreductase activity"/>
    <property type="evidence" value="ECO:0007669"/>
    <property type="project" value="InterPro"/>
</dbReference>
<protein>
    <recommendedName>
        <fullName evidence="3">Plastocyanin-like domain-containing protein</fullName>
    </recommendedName>
</protein>
<keyword evidence="5" id="KW-1185">Reference proteome</keyword>
<evidence type="ECO:0000259" key="3">
    <source>
        <dbReference type="Pfam" id="PF07731"/>
    </source>
</evidence>
<dbReference type="SUPFAM" id="SSF49503">
    <property type="entry name" value="Cupredoxins"/>
    <property type="match status" value="1"/>
</dbReference>
<dbReference type="Proteomes" id="UP000275267">
    <property type="component" value="Unassembled WGS sequence"/>
</dbReference>
<dbReference type="OrthoDB" id="2121828at2759"/>
<dbReference type="InterPro" id="IPR011706">
    <property type="entry name" value="Cu-oxidase_C"/>
</dbReference>
<gene>
    <name evidence="4" type="ORF">C2845_PM11G09840</name>
</gene>
<proteinExistence type="inferred from homology"/>
<dbReference type="STRING" id="4540.A0A3L6RRW1"/>
<evidence type="ECO:0000256" key="1">
    <source>
        <dbReference type="ARBA" id="ARBA00002075"/>
    </source>
</evidence>
<feature type="domain" description="Plastocyanin-like" evidence="3">
    <location>
        <begin position="1"/>
        <end position="60"/>
    </location>
</feature>
<comment type="caution">
    <text evidence="4">The sequence shown here is derived from an EMBL/GenBank/DDBJ whole genome shotgun (WGS) entry which is preliminary data.</text>
</comment>
<sequence length="131" mass="14234">MHLHWFAFYAVGRGFGNFDKSKDPDTYNLVDPPRQNTVSVPAGGWAAIRFRATNPGDATAHERERPMSKLFRLLPRVVAAVDLLAPAPLPLPRPPLLAPALPASSVSEGSHPWSCCRCRRLPPAATTVSSP</sequence>
<reference evidence="5" key="1">
    <citation type="journal article" date="2019" name="Nat. Commun.">
        <title>The genome of broomcorn millet.</title>
        <authorList>
            <person name="Zou C."/>
            <person name="Miki D."/>
            <person name="Li D."/>
            <person name="Tang Q."/>
            <person name="Xiao L."/>
            <person name="Rajput S."/>
            <person name="Deng P."/>
            <person name="Jia W."/>
            <person name="Huang R."/>
            <person name="Zhang M."/>
            <person name="Sun Y."/>
            <person name="Hu J."/>
            <person name="Fu X."/>
            <person name="Schnable P.S."/>
            <person name="Li F."/>
            <person name="Zhang H."/>
            <person name="Feng B."/>
            <person name="Zhu X."/>
            <person name="Liu R."/>
            <person name="Schnable J.C."/>
            <person name="Zhu J.-K."/>
            <person name="Zhang H."/>
        </authorList>
    </citation>
    <scope>NUCLEOTIDE SEQUENCE [LARGE SCALE GENOMIC DNA]</scope>
</reference>
<evidence type="ECO:0000256" key="2">
    <source>
        <dbReference type="ARBA" id="ARBA00010609"/>
    </source>
</evidence>
<dbReference type="Pfam" id="PF07731">
    <property type="entry name" value="Cu-oxidase_2"/>
    <property type="match status" value="1"/>
</dbReference>
<evidence type="ECO:0000313" key="4">
    <source>
        <dbReference type="EMBL" id="RLN08508.1"/>
    </source>
</evidence>
<evidence type="ECO:0000313" key="5">
    <source>
        <dbReference type="Proteomes" id="UP000275267"/>
    </source>
</evidence>
<dbReference type="AlphaFoldDB" id="A0A3L6RRW1"/>
<dbReference type="GO" id="GO:0005507">
    <property type="term" value="F:copper ion binding"/>
    <property type="evidence" value="ECO:0007669"/>
    <property type="project" value="InterPro"/>
</dbReference>
<comment type="similarity">
    <text evidence="2">Belongs to the multicopper oxidase family.</text>
</comment>
<organism evidence="4 5">
    <name type="scientific">Panicum miliaceum</name>
    <name type="common">Proso millet</name>
    <name type="synonym">Broomcorn millet</name>
    <dbReference type="NCBI Taxonomy" id="4540"/>
    <lineage>
        <taxon>Eukaryota</taxon>
        <taxon>Viridiplantae</taxon>
        <taxon>Streptophyta</taxon>
        <taxon>Embryophyta</taxon>
        <taxon>Tracheophyta</taxon>
        <taxon>Spermatophyta</taxon>
        <taxon>Magnoliopsida</taxon>
        <taxon>Liliopsida</taxon>
        <taxon>Poales</taxon>
        <taxon>Poaceae</taxon>
        <taxon>PACMAD clade</taxon>
        <taxon>Panicoideae</taxon>
        <taxon>Panicodae</taxon>
        <taxon>Paniceae</taxon>
        <taxon>Panicinae</taxon>
        <taxon>Panicum</taxon>
        <taxon>Panicum sect. Panicum</taxon>
    </lineage>
</organism>
<dbReference type="InterPro" id="IPR008972">
    <property type="entry name" value="Cupredoxin"/>
</dbReference>
<dbReference type="PANTHER" id="PTHR11709:SF262">
    <property type="entry name" value="LACCASE-14"/>
    <property type="match status" value="1"/>
</dbReference>
<dbReference type="InterPro" id="IPR045087">
    <property type="entry name" value="Cu-oxidase_fam"/>
</dbReference>